<evidence type="ECO:0000256" key="1">
    <source>
        <dbReference type="ARBA" id="ARBA00007059"/>
    </source>
</evidence>
<proteinExistence type="inferred from homology"/>
<gene>
    <name evidence="2" type="primary">ykfF</name>
    <name evidence="2" type="ORF">NCTC10060_01423</name>
</gene>
<evidence type="ECO:0000313" key="3">
    <source>
        <dbReference type="Proteomes" id="UP000254633"/>
    </source>
</evidence>
<dbReference type="Proteomes" id="UP000254633">
    <property type="component" value="Unassembled WGS sequence"/>
</dbReference>
<dbReference type="EMBL" id="UGXH01000003">
    <property type="protein sequence ID" value="SUG54334.1"/>
    <property type="molecule type" value="Genomic_DNA"/>
</dbReference>
<evidence type="ECO:0000313" key="2">
    <source>
        <dbReference type="EMBL" id="SUG54334.1"/>
    </source>
</evidence>
<dbReference type="Pfam" id="PF06006">
    <property type="entry name" value="DUF905"/>
    <property type="match status" value="1"/>
</dbReference>
<dbReference type="Gene3D" id="3.30.160.130">
    <property type="entry name" value="ykff protein like domains"/>
    <property type="match status" value="1"/>
</dbReference>
<organism evidence="2 3">
    <name type="scientific">Salmonella diarizonae</name>
    <dbReference type="NCBI Taxonomy" id="59204"/>
    <lineage>
        <taxon>Bacteria</taxon>
        <taxon>Pseudomonadati</taxon>
        <taxon>Pseudomonadota</taxon>
        <taxon>Gammaproteobacteria</taxon>
        <taxon>Enterobacterales</taxon>
        <taxon>Enterobacteriaceae</taxon>
        <taxon>Salmonella</taxon>
    </lineage>
</organism>
<dbReference type="SUPFAM" id="SSF54786">
    <property type="entry name" value="YcfA/nrd intein domain"/>
    <property type="match status" value="1"/>
</dbReference>
<comment type="similarity">
    <text evidence="1">Belongs to the UPF0401 family.</text>
</comment>
<dbReference type="AlphaFoldDB" id="A0A379TVH9"/>
<sequence length="77" mass="8664">MPELTELPEGPFTRQQAEAVASQYTNVAIEDDQGSHFRLVIRNTDGSLIWRDWNFAARAGQGLNRFIADYGIRKGPV</sequence>
<accession>A0A379TVH9</accession>
<dbReference type="InterPro" id="IPR038612">
    <property type="entry name" value="YkfF-like_sf"/>
</dbReference>
<protein>
    <submittedName>
        <fullName evidence="2">Prophage protein</fullName>
    </submittedName>
</protein>
<name>A0A379TVH9_SALDZ</name>
<dbReference type="InterPro" id="IPR009253">
    <property type="entry name" value="DUF905"/>
</dbReference>
<reference evidence="2 3" key="1">
    <citation type="submission" date="2018-06" db="EMBL/GenBank/DDBJ databases">
        <authorList>
            <consortium name="Pathogen Informatics"/>
            <person name="Doyle S."/>
        </authorList>
    </citation>
    <scope>NUCLEOTIDE SEQUENCE [LARGE SCALE GENOMIC DNA]</scope>
    <source>
        <strain evidence="2 3">NCTC10060</strain>
    </source>
</reference>
<dbReference type="RefSeq" id="WP_109183677.1">
    <property type="nucleotide sequence ID" value="NZ_DACWWF010000001.1"/>
</dbReference>